<reference evidence="3" key="2">
    <citation type="submission" date="2022-02" db="EMBL/GenBank/DDBJ databases">
        <authorList>
            <person name="Elcheninov A.G."/>
            <person name="Sorokin D.Y."/>
            <person name="Kublanov I.V."/>
        </authorList>
    </citation>
    <scope>NUCLEOTIDE SEQUENCE</scope>
    <source>
        <strain evidence="3">AArc-St2</strain>
    </source>
</reference>
<dbReference type="AlphaFoldDB" id="A0AAE3K850"/>
<sequence length="340" mass="36903">MDVLVLGGTGLISTAIVRQLTDHGHRVTTYTRGETAATLPATVRQLHGDRNDTAAFQRTMGAESPDCVIDMICFTGAQAKQTVAAFKNRIDRLVFCSTVDVYERPPPKNPVTEASPRTPVSEYAAGKISAENVFTEADADGAFDVVTVRPWNTYGETGTLVHTFGMGTSYLDRIRRGKPIVVHGDGTGLWGPCHRDDVASAFVGAVEADGVGGNTYNVTSEETMTWNQYHKRVASALDAPEPVLVHIPTGLLLRVAPDRTTMLRDHFQYSTVFDNSAAKADLGFTYTVEFESGVQRTVAWLDDHDEITTADATISDDDIIAAWRAVCTEFEQSVPVGNEA</sequence>
<dbReference type="EMBL" id="JAKRVX010000002">
    <property type="protein sequence ID" value="MCL9816671.1"/>
    <property type="molecule type" value="Genomic_DNA"/>
</dbReference>
<evidence type="ECO:0000313" key="3">
    <source>
        <dbReference type="EMBL" id="MCL9816671.1"/>
    </source>
</evidence>
<evidence type="ECO:0000256" key="1">
    <source>
        <dbReference type="ARBA" id="ARBA00007637"/>
    </source>
</evidence>
<comment type="similarity">
    <text evidence="1">Belongs to the NAD(P)-dependent epimerase/dehydratase family.</text>
</comment>
<dbReference type="Proteomes" id="UP001203207">
    <property type="component" value="Unassembled WGS sequence"/>
</dbReference>
<accession>A0AAE3K850</accession>
<dbReference type="RefSeq" id="WP_250583529.1">
    <property type="nucleotide sequence ID" value="NZ_JAKRVX010000002.1"/>
</dbReference>
<dbReference type="Gene3D" id="3.40.50.720">
    <property type="entry name" value="NAD(P)-binding Rossmann-like Domain"/>
    <property type="match status" value="1"/>
</dbReference>
<comment type="caution">
    <text evidence="3">The sequence shown here is derived from an EMBL/GenBank/DDBJ whole genome shotgun (WGS) entry which is preliminary data.</text>
</comment>
<dbReference type="Pfam" id="PF01370">
    <property type="entry name" value="Epimerase"/>
    <property type="match status" value="1"/>
</dbReference>
<name>A0AAE3K850_9EURY</name>
<protein>
    <submittedName>
        <fullName evidence="3">NAD-dependent epimerase/dehydratase family protein</fullName>
    </submittedName>
</protein>
<feature type="domain" description="NAD-dependent epimerase/dehydratase" evidence="2">
    <location>
        <begin position="3"/>
        <end position="218"/>
    </location>
</feature>
<dbReference type="InterPro" id="IPR001509">
    <property type="entry name" value="Epimerase_deHydtase"/>
</dbReference>
<dbReference type="SUPFAM" id="SSF51735">
    <property type="entry name" value="NAD(P)-binding Rossmann-fold domains"/>
    <property type="match status" value="1"/>
</dbReference>
<dbReference type="InterPro" id="IPR036291">
    <property type="entry name" value="NAD(P)-bd_dom_sf"/>
</dbReference>
<gene>
    <name evidence="3" type="ORF">AArcSt2_06905</name>
</gene>
<reference evidence="3" key="1">
    <citation type="journal article" date="2022" name="Syst. Appl. Microbiol.">
        <title>Natronocalculus amylovorans gen. nov., sp. nov., and Natranaeroarchaeum aerophilus sp. nov., dominant culturable amylolytic natronoarchaea from hypersaline soda lakes in southwestern Siberia.</title>
        <authorList>
            <person name="Sorokin D.Y."/>
            <person name="Elcheninov A.G."/>
            <person name="Khizhniak T.V."/>
            <person name="Koenen M."/>
            <person name="Bale N.J."/>
            <person name="Damste J.S.S."/>
            <person name="Kublanov I.V."/>
        </authorList>
    </citation>
    <scope>NUCLEOTIDE SEQUENCE</scope>
    <source>
        <strain evidence="3">AArc-St2</strain>
    </source>
</reference>
<keyword evidence="4" id="KW-1185">Reference proteome</keyword>
<evidence type="ECO:0000259" key="2">
    <source>
        <dbReference type="Pfam" id="PF01370"/>
    </source>
</evidence>
<dbReference type="PANTHER" id="PTHR43000">
    <property type="entry name" value="DTDP-D-GLUCOSE 4,6-DEHYDRATASE-RELATED"/>
    <property type="match status" value="1"/>
</dbReference>
<proteinExistence type="inferred from homology"/>
<organism evidence="3 4">
    <name type="scientific">Natronocalculus amylovorans</name>
    <dbReference type="NCBI Taxonomy" id="2917812"/>
    <lineage>
        <taxon>Archaea</taxon>
        <taxon>Methanobacteriati</taxon>
        <taxon>Methanobacteriota</taxon>
        <taxon>Stenosarchaea group</taxon>
        <taxon>Halobacteria</taxon>
        <taxon>Halobacteriales</taxon>
        <taxon>Haloferacaceae</taxon>
        <taxon>Natronocalculus</taxon>
    </lineage>
</organism>
<evidence type="ECO:0000313" key="4">
    <source>
        <dbReference type="Proteomes" id="UP001203207"/>
    </source>
</evidence>